<name>A0A2D6YFV6_9DELT</name>
<organism evidence="2 3">
    <name type="scientific">SAR324 cluster bacterium</name>
    <dbReference type="NCBI Taxonomy" id="2024889"/>
    <lineage>
        <taxon>Bacteria</taxon>
        <taxon>Deltaproteobacteria</taxon>
        <taxon>SAR324 cluster</taxon>
    </lineage>
</organism>
<feature type="compositionally biased region" description="Basic and acidic residues" evidence="1">
    <location>
        <begin position="114"/>
        <end position="123"/>
    </location>
</feature>
<accession>A0A2D6YFV6</accession>
<proteinExistence type="predicted"/>
<comment type="caution">
    <text evidence="2">The sequence shown here is derived from an EMBL/GenBank/DDBJ whole genome shotgun (WGS) entry which is preliminary data.</text>
</comment>
<feature type="non-terminal residue" evidence="2">
    <location>
        <position position="1"/>
    </location>
</feature>
<reference evidence="3" key="1">
    <citation type="submission" date="2017-09" db="EMBL/GenBank/DDBJ databases">
        <title>The Reconstruction of 2,631 Draft Metagenome-Assembled Genomes from the Global Oceans.</title>
        <authorList>
            <person name="Tully B.J."/>
            <person name="Graham E.D."/>
            <person name="Heidelberg J.F."/>
        </authorList>
    </citation>
    <scope>NUCLEOTIDE SEQUENCE [LARGE SCALE GENOMIC DNA]</scope>
</reference>
<dbReference type="AlphaFoldDB" id="A0A2D6YFV6"/>
<feature type="region of interest" description="Disordered" evidence="1">
    <location>
        <begin position="80"/>
        <end position="123"/>
    </location>
</feature>
<evidence type="ECO:0000313" key="3">
    <source>
        <dbReference type="Proteomes" id="UP000226525"/>
    </source>
</evidence>
<protein>
    <submittedName>
        <fullName evidence="2">Uncharacterized protein</fullName>
    </submittedName>
</protein>
<gene>
    <name evidence="2" type="ORF">CMN54_00940</name>
</gene>
<evidence type="ECO:0000313" key="2">
    <source>
        <dbReference type="EMBL" id="MAH62020.1"/>
    </source>
</evidence>
<dbReference type="Proteomes" id="UP000226525">
    <property type="component" value="Unassembled WGS sequence"/>
</dbReference>
<dbReference type="EMBL" id="NZEX01000009">
    <property type="protein sequence ID" value="MAH62020.1"/>
    <property type="molecule type" value="Genomic_DNA"/>
</dbReference>
<evidence type="ECO:0000256" key="1">
    <source>
        <dbReference type="SAM" id="MobiDB-lite"/>
    </source>
</evidence>
<sequence length="298" mass="33916">SAESDAAGEVKEMQRIYAGRAVSLQQHLQDSWRGGNDLVWMIEQLLDPQQQQQQIFGREMKEIMEPVQLRLATLASQAHVTETDARAPAPAKKAQPKADPSQPSASKMISKLGQSREENRGRFEPYESDVMGILKRNILTLRSRQARMILEVLEKSHTFSGYVERVGRDFDSEEPASESKMMDTLLNDADTLWEFLKGVAEAKVLAYGFFNASGIELEYSEDRGDFIVPRDKQRHLRFSDGMFMSPKELMTRFLDVILGRKGNYHISQAVPKHMVQDIESIFLLPPSEQEVIRNVMPD</sequence>